<dbReference type="EMBL" id="JALKFT010000030">
    <property type="protein sequence ID" value="MCK9878258.1"/>
    <property type="molecule type" value="Genomic_DNA"/>
</dbReference>
<keyword evidence="3" id="KW-1185">Reference proteome</keyword>
<dbReference type="InterPro" id="IPR010148">
    <property type="entry name" value="CRISPR-assoc_prot_CT1975"/>
</dbReference>
<feature type="compositionally biased region" description="Low complexity" evidence="1">
    <location>
        <begin position="160"/>
        <end position="169"/>
    </location>
</feature>
<evidence type="ECO:0000313" key="3">
    <source>
        <dbReference type="Proteomes" id="UP001201873"/>
    </source>
</evidence>
<gene>
    <name evidence="2" type="primary">cas7e</name>
    <name evidence="2" type="ORF">MXD59_21215</name>
</gene>
<feature type="region of interest" description="Disordered" evidence="1">
    <location>
        <begin position="151"/>
        <end position="184"/>
    </location>
</feature>
<reference evidence="2 3" key="1">
    <citation type="submission" date="2022-04" db="EMBL/GenBank/DDBJ databases">
        <title>Genome diversity in the genus Frankia.</title>
        <authorList>
            <person name="Carlos-Shanley C."/>
            <person name="Hahn D."/>
        </authorList>
    </citation>
    <scope>NUCLEOTIDE SEQUENCE [LARGE SCALE GENOMIC DNA]</scope>
    <source>
        <strain evidence="2 3">Ag45/Mut15</strain>
    </source>
</reference>
<dbReference type="Proteomes" id="UP001201873">
    <property type="component" value="Unassembled WGS sequence"/>
</dbReference>
<dbReference type="RefSeq" id="WP_248826385.1">
    <property type="nucleotide sequence ID" value="NZ_JALKFT010000030.1"/>
</dbReference>
<protein>
    <submittedName>
        <fullName evidence="2">Type I-E CRISPR-associated protein Cas7/Cse4/CasC</fullName>
    </submittedName>
</protein>
<organism evidence="2 3">
    <name type="scientific">Frankia umida</name>
    <dbReference type="NCBI Taxonomy" id="573489"/>
    <lineage>
        <taxon>Bacteria</taxon>
        <taxon>Bacillati</taxon>
        <taxon>Actinomycetota</taxon>
        <taxon>Actinomycetes</taxon>
        <taxon>Frankiales</taxon>
        <taxon>Frankiaceae</taxon>
        <taxon>Frankia</taxon>
    </lineage>
</organism>
<comment type="caution">
    <text evidence="2">The sequence shown here is derived from an EMBL/GenBank/DDBJ whole genome shotgun (WGS) entry which is preliminary data.</text>
</comment>
<sequence length="428" mass="46573">MIIELHALQYFPVNNLNRDDTGAPKTTTLGGGTRARWSTQSQKRLMREAMQKIAPEHCGTRTRWLPEKIAGLLAEQYGHPHDEALDVASFLLRAIGLETQRASYGRGPDARPVTRTKVLVFSRVDTADQYAAFLHGNWDQARTASMALPEDAPKGRARRGGTAAATPADGGTGESAEPEEKAKNAARKAFEAAFGAEEITRQRQVLASKDLIDIALFGRMLSEVPDTNVDAAVSVAHAITTHVITLDFDYYTAVDDAKPEDADGVGMIGVQPYTSGVYYRYLSLDLDVLTERLKPNTDLVRLAAESLCTSFVHLRPRAKATNSAPFTRPGLLVAVAANAPHSLAASFVRPVHDDQGGLLNGSARALRRHWNTYVRSFSSPDGAPPFHSARYSVLNPDIEDIEDFSLDRATQEPLADRTITGVLESALA</sequence>
<dbReference type="Pfam" id="PF09344">
    <property type="entry name" value="Cas_CT1975"/>
    <property type="match status" value="1"/>
</dbReference>
<dbReference type="NCBIfam" id="TIGR01869">
    <property type="entry name" value="casC_Cse4"/>
    <property type="match status" value="1"/>
</dbReference>
<accession>A0ABT0K384</accession>
<proteinExistence type="predicted"/>
<evidence type="ECO:0000313" key="2">
    <source>
        <dbReference type="EMBL" id="MCK9878258.1"/>
    </source>
</evidence>
<evidence type="ECO:0000256" key="1">
    <source>
        <dbReference type="SAM" id="MobiDB-lite"/>
    </source>
</evidence>
<name>A0ABT0K384_9ACTN</name>